<evidence type="ECO:0000313" key="2">
    <source>
        <dbReference type="Proteomes" id="UP000321172"/>
    </source>
</evidence>
<name>A0A5B8S7N5_9SPHN</name>
<reference evidence="1 2" key="1">
    <citation type="journal article" date="2013" name="J. Microbiol. Biotechnol.">
        <title>Novosphingobium ginsenosidimutans sp. nov., with the ability to convert ginsenoside.</title>
        <authorList>
            <person name="Kim J.K."/>
            <person name="He D."/>
            <person name="Liu Q.M."/>
            <person name="Park H.Y."/>
            <person name="Jung M.S."/>
            <person name="Yoon M.H."/>
            <person name="Kim S.C."/>
            <person name="Im W.T."/>
        </authorList>
    </citation>
    <scope>NUCLEOTIDE SEQUENCE [LARGE SCALE GENOMIC DNA]</scope>
    <source>
        <strain evidence="1 2">FW-6</strain>
    </source>
</reference>
<protein>
    <submittedName>
        <fullName evidence="1">Metal-dependent hydrolase</fullName>
    </submittedName>
</protein>
<dbReference type="GO" id="GO:0016787">
    <property type="term" value="F:hydrolase activity"/>
    <property type="evidence" value="ECO:0007669"/>
    <property type="project" value="UniProtKB-KW"/>
</dbReference>
<proteinExistence type="predicted"/>
<dbReference type="OrthoDB" id="4760165at2"/>
<evidence type="ECO:0000313" key="1">
    <source>
        <dbReference type="EMBL" id="QEA17012.1"/>
    </source>
</evidence>
<dbReference type="PANTHER" id="PTHR39456:SF1">
    <property type="entry name" value="METAL-DEPENDENT HYDROLASE"/>
    <property type="match status" value="1"/>
</dbReference>
<keyword evidence="2" id="KW-1185">Reference proteome</keyword>
<dbReference type="AlphaFoldDB" id="A0A5B8S7N5"/>
<dbReference type="Pfam" id="PF10118">
    <property type="entry name" value="Metal_hydrol"/>
    <property type="match status" value="1"/>
</dbReference>
<dbReference type="KEGG" id="ngf:FRF71_13210"/>
<sequence length="292" mass="34527">MVALTVRYPNIDYSRVRAHWAPSRAFSHHRNATSFIPTPIEPWLIRILQRARPLVPASEARLLKDMDDFIGQESQHYRQHRLFNKHLIAQGYPALADIEKELEDDLERLLQNRSLKFLLAYADGFESLGAVAGWVWFEKSASWLEGADQDLTDLWKWHMAEEFEHRHVCFDIYHAIYGRGWWNAIWNGYFCRIYGLLFAVRHLNRGYMERMYAYLAETDRAAMTPDEQAAFAQDEKRFRRFLLRTALPLLANFLPWYNPSRKRTPRGLTEYLRRFEPGGDRSRHALRQPASV</sequence>
<dbReference type="PANTHER" id="PTHR39456">
    <property type="entry name" value="METAL-DEPENDENT HYDROLASE"/>
    <property type="match status" value="1"/>
</dbReference>
<dbReference type="EMBL" id="CP042345">
    <property type="protein sequence ID" value="QEA17012.1"/>
    <property type="molecule type" value="Genomic_DNA"/>
</dbReference>
<accession>A0A5B8S7N5</accession>
<keyword evidence="1" id="KW-0378">Hydrolase</keyword>
<dbReference type="InterPro" id="IPR016516">
    <property type="entry name" value="UCP07580"/>
</dbReference>
<dbReference type="Proteomes" id="UP000321172">
    <property type="component" value="Chromosome"/>
</dbReference>
<gene>
    <name evidence="1" type="ORF">FRF71_13210</name>
</gene>
<organism evidence="1 2">
    <name type="scientific">Novosphingobium ginsenosidimutans</name>
    <dbReference type="NCBI Taxonomy" id="1176536"/>
    <lineage>
        <taxon>Bacteria</taxon>
        <taxon>Pseudomonadati</taxon>
        <taxon>Pseudomonadota</taxon>
        <taxon>Alphaproteobacteria</taxon>
        <taxon>Sphingomonadales</taxon>
        <taxon>Sphingomonadaceae</taxon>
        <taxon>Novosphingobium</taxon>
    </lineage>
</organism>